<dbReference type="InterPro" id="IPR009061">
    <property type="entry name" value="DNA-bd_dom_put_sf"/>
</dbReference>
<keyword evidence="2" id="KW-1185">Reference proteome</keyword>
<dbReference type="AlphaFoldDB" id="A0A6L5YQI8"/>
<name>A0A6L5YQI8_9FIRM</name>
<comment type="caution">
    <text evidence="1">The sequence shown here is derived from an EMBL/GenBank/DDBJ whole genome shotgun (WGS) entry which is preliminary data.</text>
</comment>
<protein>
    <submittedName>
        <fullName evidence="1">DUF1836 domain-containing protein</fullName>
    </submittedName>
</protein>
<evidence type="ECO:0000313" key="1">
    <source>
        <dbReference type="EMBL" id="MST74680.1"/>
    </source>
</evidence>
<sequence length="209" mass="24619">MANDIHEFLEMLLKNLQSIGYVKPEDIPNIDLYMDQITTFMDSQLEASKRHEDDKILTKTMINNYAKNDLLPPPEKKKYSKEHVLTLIFIYYLKNILSISDIQSILNPITENYFGNKDGFDMEDVYNEVFNLEHEESQKLLKDLGKKYKIANDTFNQFPEEDRKFLHAFSFICLLSYDVYIKKMLIERTIDELNAEKVSSSNEQHGKNK</sequence>
<dbReference type="Pfam" id="PF08876">
    <property type="entry name" value="DUF1836"/>
    <property type="match status" value="1"/>
</dbReference>
<accession>A0A6L5YQI8</accession>
<dbReference type="SUPFAM" id="SSF46955">
    <property type="entry name" value="Putative DNA-binding domain"/>
    <property type="match status" value="1"/>
</dbReference>
<reference evidence="1 2" key="1">
    <citation type="submission" date="2019-08" db="EMBL/GenBank/DDBJ databases">
        <title>In-depth cultivation of the pig gut microbiome towards novel bacterial diversity and tailored functional studies.</title>
        <authorList>
            <person name="Wylensek D."/>
            <person name="Hitch T.C.A."/>
            <person name="Clavel T."/>
        </authorList>
    </citation>
    <scope>NUCLEOTIDE SEQUENCE [LARGE SCALE GENOMIC DNA]</scope>
    <source>
        <strain evidence="1 2">MUC/MUC-530-WT-4D</strain>
    </source>
</reference>
<evidence type="ECO:0000313" key="2">
    <source>
        <dbReference type="Proteomes" id="UP000474024"/>
    </source>
</evidence>
<dbReference type="RefSeq" id="WP_154429648.1">
    <property type="nucleotide sequence ID" value="NZ_VUNI01000008.1"/>
</dbReference>
<proteinExistence type="predicted"/>
<dbReference type="EMBL" id="VUNI01000008">
    <property type="protein sequence ID" value="MST74680.1"/>
    <property type="molecule type" value="Genomic_DNA"/>
</dbReference>
<dbReference type="InterPro" id="IPR014975">
    <property type="entry name" value="DUF1836"/>
</dbReference>
<dbReference type="PANTHER" id="PTHR40056:SF1">
    <property type="entry name" value="DUF1836 DOMAIN-CONTAINING PROTEIN"/>
    <property type="match status" value="1"/>
</dbReference>
<dbReference type="Proteomes" id="UP000474024">
    <property type="component" value="Unassembled WGS sequence"/>
</dbReference>
<organism evidence="1 2">
    <name type="scientific">Roseburia porci</name>
    <dbReference type="NCBI Taxonomy" id="2605790"/>
    <lineage>
        <taxon>Bacteria</taxon>
        <taxon>Bacillati</taxon>
        <taxon>Bacillota</taxon>
        <taxon>Clostridia</taxon>
        <taxon>Lachnospirales</taxon>
        <taxon>Lachnospiraceae</taxon>
        <taxon>Roseburia</taxon>
    </lineage>
</organism>
<dbReference type="PANTHER" id="PTHR40056">
    <property type="entry name" value="HYPOTHETICAL CYTOSOLIC PROTEIN"/>
    <property type="match status" value="1"/>
</dbReference>
<gene>
    <name evidence="1" type="ORF">FYJ75_06445</name>
</gene>